<feature type="compositionally biased region" description="Polar residues" evidence="9">
    <location>
        <begin position="40"/>
        <end position="51"/>
    </location>
</feature>
<dbReference type="InterPro" id="IPR038459">
    <property type="entry name" value="MT_TRM10-typ_sf"/>
</dbReference>
<dbReference type="Gene3D" id="3.40.1280.30">
    <property type="match status" value="1"/>
</dbReference>
<keyword evidence="3" id="KW-0489">Methyltransferase</keyword>
<reference evidence="11" key="2">
    <citation type="journal article" date="2022" name="Microbiol. Resour. Announc.">
        <title>Whole-Genome Sequence of Entomortierella parvispora E1425, a Mucoromycotan Fungus Associated with Burkholderiaceae-Related Endosymbiotic Bacteria.</title>
        <authorList>
            <person name="Herlambang A."/>
            <person name="Guo Y."/>
            <person name="Takashima Y."/>
            <person name="Narisawa K."/>
            <person name="Ohta H."/>
            <person name="Nishizawa T."/>
        </authorList>
    </citation>
    <scope>NUCLEOTIDE SEQUENCE</scope>
    <source>
        <strain evidence="11">E1425</strain>
    </source>
</reference>
<dbReference type="EMBL" id="BQFW01000008">
    <property type="protein sequence ID" value="GJJ73320.1"/>
    <property type="molecule type" value="Genomic_DNA"/>
</dbReference>
<feature type="compositionally biased region" description="Basic and acidic residues" evidence="9">
    <location>
        <begin position="88"/>
        <end position="97"/>
    </location>
</feature>
<evidence type="ECO:0000256" key="3">
    <source>
        <dbReference type="ARBA" id="ARBA00022603"/>
    </source>
</evidence>
<comment type="catalytic activity">
    <reaction evidence="8">
        <text>guanosine(9) in tRNA + S-adenosyl-L-methionine = N(1)-methylguanosine(9) in tRNA + S-adenosyl-L-homocysteine + H(+)</text>
        <dbReference type="Rhea" id="RHEA:43156"/>
        <dbReference type="Rhea" id="RHEA-COMP:10367"/>
        <dbReference type="Rhea" id="RHEA-COMP:10368"/>
        <dbReference type="ChEBI" id="CHEBI:15378"/>
        <dbReference type="ChEBI" id="CHEBI:57856"/>
        <dbReference type="ChEBI" id="CHEBI:59789"/>
        <dbReference type="ChEBI" id="CHEBI:73542"/>
        <dbReference type="ChEBI" id="CHEBI:74269"/>
        <dbReference type="EC" id="2.1.1.221"/>
    </reaction>
</comment>
<dbReference type="GO" id="GO:0005634">
    <property type="term" value="C:nucleus"/>
    <property type="evidence" value="ECO:0007669"/>
    <property type="project" value="TreeGrafter"/>
</dbReference>
<evidence type="ECO:0000256" key="6">
    <source>
        <dbReference type="ARBA" id="ARBA00031792"/>
    </source>
</evidence>
<gene>
    <name evidence="11" type="ORF">EMPS_05678</name>
</gene>
<protein>
    <recommendedName>
        <fullName evidence="2">tRNA (guanine(9)-N1)-methyltransferase</fullName>
        <ecNumber evidence="1">2.1.1.221</ecNumber>
    </recommendedName>
    <alternativeName>
        <fullName evidence="7">tRNA methyltransferase 10</fullName>
    </alternativeName>
    <alternativeName>
        <fullName evidence="6">tRNA(m1G9)-methyltransferase</fullName>
    </alternativeName>
</protein>
<feature type="compositionally biased region" description="Polar residues" evidence="9">
    <location>
        <begin position="417"/>
        <end position="427"/>
    </location>
</feature>
<dbReference type="InterPro" id="IPR028564">
    <property type="entry name" value="MT_TRM10-typ"/>
</dbReference>
<evidence type="ECO:0000313" key="12">
    <source>
        <dbReference type="Proteomes" id="UP000827284"/>
    </source>
</evidence>
<dbReference type="PANTHER" id="PTHR13563">
    <property type="entry name" value="TRNA (GUANINE-9-) METHYLTRANSFERASE"/>
    <property type="match status" value="1"/>
</dbReference>
<evidence type="ECO:0000313" key="11">
    <source>
        <dbReference type="EMBL" id="GJJ73320.1"/>
    </source>
</evidence>
<dbReference type="PROSITE" id="PS51675">
    <property type="entry name" value="SAM_MT_TRM10"/>
    <property type="match status" value="1"/>
</dbReference>
<dbReference type="AlphaFoldDB" id="A0A9P3HAU8"/>
<dbReference type="GO" id="GO:0002939">
    <property type="term" value="P:tRNA N1-guanine methylation"/>
    <property type="evidence" value="ECO:0007669"/>
    <property type="project" value="TreeGrafter"/>
</dbReference>
<reference evidence="11" key="1">
    <citation type="submission" date="2021-11" db="EMBL/GenBank/DDBJ databases">
        <authorList>
            <person name="Herlambang A."/>
            <person name="Guo Y."/>
            <person name="Takashima Y."/>
            <person name="Nishizawa T."/>
        </authorList>
    </citation>
    <scope>NUCLEOTIDE SEQUENCE</scope>
    <source>
        <strain evidence="11">E1425</strain>
    </source>
</reference>
<accession>A0A9P3HAU8</accession>
<comment type="caution">
    <text evidence="11">The sequence shown here is derived from an EMBL/GenBank/DDBJ whole genome shotgun (WGS) entry which is preliminary data.</text>
</comment>
<keyword evidence="12" id="KW-1185">Reference proteome</keyword>
<dbReference type="GO" id="GO:0052905">
    <property type="term" value="F:tRNA (guanosine(9)-N1)-methyltransferase activity"/>
    <property type="evidence" value="ECO:0007669"/>
    <property type="project" value="UniProtKB-EC"/>
</dbReference>
<dbReference type="GO" id="GO:0000049">
    <property type="term" value="F:tRNA binding"/>
    <property type="evidence" value="ECO:0007669"/>
    <property type="project" value="TreeGrafter"/>
</dbReference>
<feature type="region of interest" description="Disordered" evidence="9">
    <location>
        <begin position="407"/>
        <end position="464"/>
    </location>
</feature>
<name>A0A9P3HAU8_9FUNG</name>
<dbReference type="Proteomes" id="UP000827284">
    <property type="component" value="Unassembled WGS sequence"/>
</dbReference>
<evidence type="ECO:0000256" key="2">
    <source>
        <dbReference type="ARBA" id="ARBA00020451"/>
    </source>
</evidence>
<evidence type="ECO:0000256" key="9">
    <source>
        <dbReference type="SAM" id="MobiDB-lite"/>
    </source>
</evidence>
<feature type="compositionally biased region" description="Basic and acidic residues" evidence="9">
    <location>
        <begin position="407"/>
        <end position="416"/>
    </location>
</feature>
<proteinExistence type="predicted"/>
<feature type="compositionally biased region" description="Acidic residues" evidence="9">
    <location>
        <begin position="430"/>
        <end position="448"/>
    </location>
</feature>
<evidence type="ECO:0000256" key="4">
    <source>
        <dbReference type="ARBA" id="ARBA00022679"/>
    </source>
</evidence>
<keyword evidence="4" id="KW-0808">Transferase</keyword>
<evidence type="ECO:0000259" key="10">
    <source>
        <dbReference type="PROSITE" id="PS51675"/>
    </source>
</evidence>
<feature type="domain" description="SAM-dependent MTase TRM10-type" evidence="10">
    <location>
        <begin position="118"/>
        <end position="395"/>
    </location>
</feature>
<keyword evidence="5" id="KW-0949">S-adenosyl-L-methionine</keyword>
<feature type="compositionally biased region" description="Polar residues" evidence="9">
    <location>
        <begin position="16"/>
        <end position="30"/>
    </location>
</feature>
<dbReference type="CDD" id="cd18089">
    <property type="entry name" value="SPOUT_Trm10-like"/>
    <property type="match status" value="1"/>
</dbReference>
<evidence type="ECO:0000256" key="8">
    <source>
        <dbReference type="ARBA" id="ARBA00048434"/>
    </source>
</evidence>
<evidence type="ECO:0000256" key="5">
    <source>
        <dbReference type="ARBA" id="ARBA00022691"/>
    </source>
</evidence>
<sequence>MDTTNAQDAILPSQADAPSTTIESQSTDTTAVVAPPAKDQTPSSESTNPKSDNPHWKPRAPRMVGPDGQLLSRNATKKLIKQQEFLERKPLMKQQEKLKRKKKQQERREAIEKGLIEPKRRKLDPTQSGITIGIDMSFDDHMLDKEVKSMVDQIKRCYSFNKGCDKIVHLALTSFTGKSRVEFAKRAHGFELWRNFTYHDESLEKVWPSAEIPGKERMESIKKLQAMAAEKSEAAKAKALAAQAAAAAAGTSEGSSQTEQPITVDSPAHSLTEAEIKALEQERFVREENLATIPAVNKIVYLSADSPNTITQLDPGTCYVMGGIVDKNRYPFLCQNKAEALGIETAQLPIGEYIQMSSRRVLTVNQVFEILLHFIECNDWKEAFLKVIPQRKLEEKQRIRRGTAAWREKYGSEGKSRPSNSGANSVASGDDNDEDDEDEDENSYNSDEEGNKGQKDQDGAEQEN</sequence>
<feature type="region of interest" description="Disordered" evidence="9">
    <location>
        <begin position="1"/>
        <end position="70"/>
    </location>
</feature>
<dbReference type="PANTHER" id="PTHR13563:SF13">
    <property type="entry name" value="TRNA METHYLTRANSFERASE 10 HOMOLOG A"/>
    <property type="match status" value="1"/>
</dbReference>
<dbReference type="OrthoDB" id="278300at2759"/>
<evidence type="ECO:0000256" key="7">
    <source>
        <dbReference type="ARBA" id="ARBA00032166"/>
    </source>
</evidence>
<feature type="compositionally biased region" description="Basic and acidic residues" evidence="9">
    <location>
        <begin position="449"/>
        <end position="458"/>
    </location>
</feature>
<dbReference type="EC" id="2.1.1.221" evidence="1"/>
<feature type="region of interest" description="Disordered" evidence="9">
    <location>
        <begin position="88"/>
        <end position="108"/>
    </location>
</feature>
<dbReference type="InterPro" id="IPR007356">
    <property type="entry name" value="tRNA_m1G_MeTrfase_euk"/>
</dbReference>
<organism evidence="11 12">
    <name type="scientific">Entomortierella parvispora</name>
    <dbReference type="NCBI Taxonomy" id="205924"/>
    <lineage>
        <taxon>Eukaryota</taxon>
        <taxon>Fungi</taxon>
        <taxon>Fungi incertae sedis</taxon>
        <taxon>Mucoromycota</taxon>
        <taxon>Mortierellomycotina</taxon>
        <taxon>Mortierellomycetes</taxon>
        <taxon>Mortierellales</taxon>
        <taxon>Mortierellaceae</taxon>
        <taxon>Entomortierella</taxon>
    </lineage>
</organism>
<evidence type="ECO:0000256" key="1">
    <source>
        <dbReference type="ARBA" id="ARBA00012797"/>
    </source>
</evidence>